<dbReference type="InterPro" id="IPR046648">
    <property type="entry name" value="DUF6760"/>
</dbReference>
<name>A0A4R6SHN0_LABRH</name>
<gene>
    <name evidence="2" type="ORF">EV186_1021010</name>
</gene>
<dbReference type="OrthoDB" id="8481518at2"/>
<organism evidence="2 3">
    <name type="scientific">Labedaea rhizosphaerae</name>
    <dbReference type="NCBI Taxonomy" id="598644"/>
    <lineage>
        <taxon>Bacteria</taxon>
        <taxon>Bacillati</taxon>
        <taxon>Actinomycetota</taxon>
        <taxon>Actinomycetes</taxon>
        <taxon>Pseudonocardiales</taxon>
        <taxon>Pseudonocardiaceae</taxon>
        <taxon>Labedaea</taxon>
    </lineage>
</organism>
<sequence>MTYTADRLWQEAVYVAYYLHWPLDHILGLEHPARRRVIEEIGGIHRELNAADQSAPSMPSMPW</sequence>
<dbReference type="AlphaFoldDB" id="A0A4R6SHN0"/>
<protein>
    <recommendedName>
        <fullName evidence="1">DUF6760 domain-containing protein</fullName>
    </recommendedName>
</protein>
<comment type="caution">
    <text evidence="2">The sequence shown here is derived from an EMBL/GenBank/DDBJ whole genome shotgun (WGS) entry which is preliminary data.</text>
</comment>
<keyword evidence="3" id="KW-1185">Reference proteome</keyword>
<dbReference type="Pfam" id="PF20546">
    <property type="entry name" value="DUF6760"/>
    <property type="match status" value="1"/>
</dbReference>
<evidence type="ECO:0000313" key="2">
    <source>
        <dbReference type="EMBL" id="TDQ01143.1"/>
    </source>
</evidence>
<evidence type="ECO:0000313" key="3">
    <source>
        <dbReference type="Proteomes" id="UP000295444"/>
    </source>
</evidence>
<accession>A0A4R6SHN0</accession>
<dbReference type="RefSeq" id="WP_133849755.1">
    <property type="nucleotide sequence ID" value="NZ_SNXZ01000002.1"/>
</dbReference>
<dbReference type="EMBL" id="SNXZ01000002">
    <property type="protein sequence ID" value="TDQ01143.1"/>
    <property type="molecule type" value="Genomic_DNA"/>
</dbReference>
<evidence type="ECO:0000259" key="1">
    <source>
        <dbReference type="Pfam" id="PF20546"/>
    </source>
</evidence>
<dbReference type="Proteomes" id="UP000295444">
    <property type="component" value="Unassembled WGS sequence"/>
</dbReference>
<reference evidence="2 3" key="1">
    <citation type="submission" date="2019-03" db="EMBL/GenBank/DDBJ databases">
        <title>Genomic Encyclopedia of Type Strains, Phase IV (KMG-IV): sequencing the most valuable type-strain genomes for metagenomic binning, comparative biology and taxonomic classification.</title>
        <authorList>
            <person name="Goeker M."/>
        </authorList>
    </citation>
    <scope>NUCLEOTIDE SEQUENCE [LARGE SCALE GENOMIC DNA]</scope>
    <source>
        <strain evidence="2 3">DSM 45361</strain>
    </source>
</reference>
<feature type="domain" description="DUF6760" evidence="1">
    <location>
        <begin position="3"/>
        <end position="57"/>
    </location>
</feature>
<proteinExistence type="predicted"/>